<dbReference type="KEGG" id="thf:MA03_03455"/>
<evidence type="ECO:0000259" key="1">
    <source>
        <dbReference type="PROSITE" id="PS50263"/>
    </source>
</evidence>
<dbReference type="PANTHER" id="PTHR23088">
    <property type="entry name" value="NITRILASE-RELATED"/>
    <property type="match status" value="1"/>
</dbReference>
<name>A0A0F7CLF8_9CREN</name>
<evidence type="ECO:0000313" key="3">
    <source>
        <dbReference type="Proteomes" id="UP000067434"/>
    </source>
</evidence>
<evidence type="ECO:0000313" key="2">
    <source>
        <dbReference type="EMBL" id="AKG39336.1"/>
    </source>
</evidence>
<feature type="domain" description="CN hydrolase" evidence="1">
    <location>
        <begin position="1"/>
        <end position="235"/>
    </location>
</feature>
<dbReference type="InterPro" id="IPR036526">
    <property type="entry name" value="C-N_Hydrolase_sf"/>
</dbReference>
<dbReference type="GeneID" id="25401256"/>
<dbReference type="Pfam" id="PF00795">
    <property type="entry name" value="CN_hydrolase"/>
    <property type="match status" value="1"/>
</dbReference>
<dbReference type="HOGENOM" id="CLU_030130_1_2_2"/>
<gene>
    <name evidence="2" type="ORF">MA03_03455</name>
</gene>
<dbReference type="EMBL" id="CP009961">
    <property type="protein sequence ID" value="AKG39336.1"/>
    <property type="molecule type" value="Genomic_DNA"/>
</dbReference>
<protein>
    <recommendedName>
        <fullName evidence="1">CN hydrolase domain-containing protein</fullName>
    </recommendedName>
</protein>
<reference evidence="2 3" key="1">
    <citation type="journal article" date="2015" name="Stand. Genomic Sci.">
        <title>Complete genome sequence of and proposal of Thermofilum uzonense sp. nov. a novel hyperthermophilic crenarchaeon and emended description of the genus Thermofilum.</title>
        <authorList>
            <person name="Toshchakov S.V."/>
            <person name="Korzhenkov A.A."/>
            <person name="Samarov N.I."/>
            <person name="Mazunin I.O."/>
            <person name="Mozhey O.I."/>
            <person name="Shmyr I.S."/>
            <person name="Derbikova K.S."/>
            <person name="Taranov E.A."/>
            <person name="Dominova I.N."/>
            <person name="Bonch-Osmolovskaya E.A."/>
            <person name="Patrushev M.V."/>
            <person name="Podosokorskaya O.A."/>
            <person name="Kublanov I.V."/>
        </authorList>
    </citation>
    <scope>NUCLEOTIDE SEQUENCE [LARGE SCALE GENOMIC DNA]</scope>
    <source>
        <strain evidence="2 3">1807-2</strain>
    </source>
</reference>
<keyword evidence="3" id="KW-1185">Reference proteome</keyword>
<proteinExistence type="predicted"/>
<dbReference type="SUPFAM" id="SSF56317">
    <property type="entry name" value="Carbon-nitrogen hydrolase"/>
    <property type="match status" value="1"/>
</dbReference>
<dbReference type="PATRIC" id="fig|1550241.5.peg.731"/>
<dbReference type="Proteomes" id="UP000067434">
    <property type="component" value="Chromosome"/>
</dbReference>
<dbReference type="Gene3D" id="3.60.110.10">
    <property type="entry name" value="Carbon-nitrogen hydrolase"/>
    <property type="match status" value="1"/>
</dbReference>
<organism evidence="2 3">
    <name type="scientific">Infirmifilum uzonense</name>
    <dbReference type="NCBI Taxonomy" id="1550241"/>
    <lineage>
        <taxon>Archaea</taxon>
        <taxon>Thermoproteota</taxon>
        <taxon>Thermoprotei</taxon>
        <taxon>Thermofilales</taxon>
        <taxon>Thermofilaceae</taxon>
        <taxon>Infirmifilum</taxon>
    </lineage>
</organism>
<dbReference type="InterPro" id="IPR003010">
    <property type="entry name" value="C-N_Hydrolase"/>
</dbReference>
<dbReference type="AlphaFoldDB" id="A0A0F7CLF8"/>
<dbReference type="PROSITE" id="PS50263">
    <property type="entry name" value="CN_HYDROLASE"/>
    <property type="match status" value="1"/>
</dbReference>
<dbReference type="RefSeq" id="WP_191118726.1">
    <property type="nucleotide sequence ID" value="NZ_CP009961.1"/>
</dbReference>
<sequence>MRVALHQFSVKAGKEENLKRTLSLIESFDADLHVFPEYLMGVGERGVTRDYVHANAEPLDGPFNSRILEKSRELGVAVVFTSFTREEGGTYNAAILAEQGVIRSIYRKIHLFDAFGYRESEVFSHGSSLALAQVGQFTIGLAVCFDLRFPELFRALALKGANLIVVPSAWYRGAYKVEQWWTLTASRAHENTLFLVAVNQTGELFTGHSTVVSPMGHRLLDLGEEERSIIVDIDPSEVEEARKGVPVLRLLRRDLYVEWYSNLTGG</sequence>
<dbReference type="PANTHER" id="PTHR23088:SF27">
    <property type="entry name" value="DEAMINATED GLUTATHIONE AMIDASE"/>
    <property type="match status" value="1"/>
</dbReference>
<accession>A0A0F7CLF8</accession>
<dbReference type="OrthoDB" id="39312at2157"/>
<dbReference type="CDD" id="cd07581">
    <property type="entry name" value="nitrilase_3"/>
    <property type="match status" value="1"/>
</dbReference>
<dbReference type="STRING" id="1550241.MA03_03455"/>